<dbReference type="KEGG" id="agi:FSB73_13215"/>
<accession>A0A5B8VN31</accession>
<keyword evidence="1" id="KW-0812">Transmembrane</keyword>
<name>A0A5B8VN31_9BACT</name>
<dbReference type="OrthoDB" id="9809908at2"/>
<evidence type="ECO:0000313" key="4">
    <source>
        <dbReference type="Proteomes" id="UP000321291"/>
    </source>
</evidence>
<keyword evidence="3" id="KW-0418">Kinase</keyword>
<proteinExistence type="predicted"/>
<dbReference type="InterPro" id="IPR010559">
    <property type="entry name" value="Sig_transdc_His_kin_internal"/>
</dbReference>
<keyword evidence="1" id="KW-1133">Transmembrane helix</keyword>
<gene>
    <name evidence="3" type="ORF">FSB73_13215</name>
</gene>
<keyword evidence="1" id="KW-0472">Membrane</keyword>
<dbReference type="PANTHER" id="PTHR34220:SF7">
    <property type="entry name" value="SENSOR HISTIDINE KINASE YPDA"/>
    <property type="match status" value="1"/>
</dbReference>
<sequence>MQRKEYKRLLKKADLVIVISSICIGILSSIPKLFRLHMLLGELVIDISIFTGFTLYVWYFNLKTLPTPSDDHYQISGIYKKFVQTILFGSVVMALFVTIHQLLLPKYPLASMMGMYEFRGLIINITIGLFLYYFYQSHVTGMISAKLETIKMDHLNARFELLKQQVNPHFLFNSLSTLKSMVDAGEKQASEFIDQLSCFYRYSLEDTHPNLTRLRQELELLNSYIYLLKTRYGQGLNVQLMIADTYHETIIPPFTLQLLVENAVKHNTIVVNNPLIVKIYIEEDYLIVQNPVMPRRSVEASAHIGLNNIRERYQNLFKASIEVESSPSYFTIKLPIIHEYNNH</sequence>
<organism evidence="3 4">
    <name type="scientific">Arachidicoccus ginsenosidivorans</name>
    <dbReference type="NCBI Taxonomy" id="496057"/>
    <lineage>
        <taxon>Bacteria</taxon>
        <taxon>Pseudomonadati</taxon>
        <taxon>Bacteroidota</taxon>
        <taxon>Chitinophagia</taxon>
        <taxon>Chitinophagales</taxon>
        <taxon>Chitinophagaceae</taxon>
        <taxon>Arachidicoccus</taxon>
    </lineage>
</organism>
<protein>
    <submittedName>
        <fullName evidence="3">Histidine kinase</fullName>
    </submittedName>
</protein>
<feature type="transmembrane region" description="Helical" evidence="1">
    <location>
        <begin position="43"/>
        <end position="62"/>
    </location>
</feature>
<dbReference type="Pfam" id="PF06580">
    <property type="entry name" value="His_kinase"/>
    <property type="match status" value="1"/>
</dbReference>
<feature type="domain" description="Signal transduction histidine kinase internal region" evidence="2">
    <location>
        <begin position="157"/>
        <end position="234"/>
    </location>
</feature>
<dbReference type="InterPro" id="IPR050640">
    <property type="entry name" value="Bact_2-comp_sensor_kinase"/>
</dbReference>
<feature type="transmembrane region" description="Helical" evidence="1">
    <location>
        <begin position="82"/>
        <end position="104"/>
    </location>
</feature>
<evidence type="ECO:0000256" key="1">
    <source>
        <dbReference type="SAM" id="Phobius"/>
    </source>
</evidence>
<feature type="transmembrane region" description="Helical" evidence="1">
    <location>
        <begin position="12"/>
        <end position="31"/>
    </location>
</feature>
<keyword evidence="3" id="KW-0808">Transferase</keyword>
<dbReference type="EMBL" id="CP042434">
    <property type="protein sequence ID" value="QEC72491.1"/>
    <property type="molecule type" value="Genomic_DNA"/>
</dbReference>
<feature type="transmembrane region" description="Helical" evidence="1">
    <location>
        <begin position="116"/>
        <end position="135"/>
    </location>
</feature>
<dbReference type="GO" id="GO:0000155">
    <property type="term" value="F:phosphorelay sensor kinase activity"/>
    <property type="evidence" value="ECO:0007669"/>
    <property type="project" value="InterPro"/>
</dbReference>
<reference evidence="3 4" key="1">
    <citation type="journal article" date="2017" name="Int. J. Syst. Evol. Microbiol.">
        <title>Arachidicoccus ginsenosidivorans sp. nov., with ginsenoside-converting activity isolated from ginseng cultivating soil.</title>
        <authorList>
            <person name="Siddiqi M.Z."/>
            <person name="Aslam Z."/>
            <person name="Im W.T."/>
        </authorList>
    </citation>
    <scope>NUCLEOTIDE SEQUENCE [LARGE SCALE GENOMIC DNA]</scope>
    <source>
        <strain evidence="3 4">Gsoil 809</strain>
    </source>
</reference>
<evidence type="ECO:0000259" key="2">
    <source>
        <dbReference type="Pfam" id="PF06580"/>
    </source>
</evidence>
<dbReference type="AlphaFoldDB" id="A0A5B8VN31"/>
<dbReference type="PANTHER" id="PTHR34220">
    <property type="entry name" value="SENSOR HISTIDINE KINASE YPDA"/>
    <property type="match status" value="1"/>
</dbReference>
<evidence type="ECO:0000313" key="3">
    <source>
        <dbReference type="EMBL" id="QEC72491.1"/>
    </source>
</evidence>
<dbReference type="RefSeq" id="WP_146782989.1">
    <property type="nucleotide sequence ID" value="NZ_CP042434.1"/>
</dbReference>
<dbReference type="Proteomes" id="UP000321291">
    <property type="component" value="Chromosome"/>
</dbReference>
<keyword evidence="4" id="KW-1185">Reference proteome</keyword>
<dbReference type="GO" id="GO:0016020">
    <property type="term" value="C:membrane"/>
    <property type="evidence" value="ECO:0007669"/>
    <property type="project" value="InterPro"/>
</dbReference>